<dbReference type="EMBL" id="JACDTQ010003919">
    <property type="protein sequence ID" value="KAF5911582.1"/>
    <property type="molecule type" value="Genomic_DNA"/>
</dbReference>
<keyword evidence="3" id="KW-0812">Transmembrane</keyword>
<comment type="caution">
    <text evidence="4">The sequence shown here is derived from an EMBL/GenBank/DDBJ whole genome shotgun (WGS) entry which is preliminary data.</text>
</comment>
<dbReference type="InterPro" id="IPR028082">
    <property type="entry name" value="Peripla_BP_I"/>
</dbReference>
<evidence type="ECO:0000256" key="3">
    <source>
        <dbReference type="SAM" id="Phobius"/>
    </source>
</evidence>
<dbReference type="InterPro" id="IPR000068">
    <property type="entry name" value="GPCR_3_Ca_sens_rcpt-rel"/>
</dbReference>
<dbReference type="GO" id="GO:0005886">
    <property type="term" value="C:plasma membrane"/>
    <property type="evidence" value="ECO:0007669"/>
    <property type="project" value="TreeGrafter"/>
</dbReference>
<keyword evidence="2" id="KW-0175">Coiled coil</keyword>
<feature type="non-terminal residue" evidence="4">
    <location>
        <position position="1"/>
    </location>
</feature>
<organism evidence="4 5">
    <name type="scientific">Diceros bicornis minor</name>
    <name type="common">South-central black rhinoceros</name>
    <dbReference type="NCBI Taxonomy" id="77932"/>
    <lineage>
        <taxon>Eukaryota</taxon>
        <taxon>Metazoa</taxon>
        <taxon>Chordata</taxon>
        <taxon>Craniata</taxon>
        <taxon>Vertebrata</taxon>
        <taxon>Euteleostomi</taxon>
        <taxon>Mammalia</taxon>
        <taxon>Eutheria</taxon>
        <taxon>Laurasiatheria</taxon>
        <taxon>Perissodactyla</taxon>
        <taxon>Rhinocerotidae</taxon>
        <taxon>Diceros</taxon>
    </lineage>
</organism>
<dbReference type="AlphaFoldDB" id="A0A7J7E6Z2"/>
<keyword evidence="3" id="KW-0472">Membrane</keyword>
<feature type="coiled-coil region" evidence="2">
    <location>
        <begin position="149"/>
        <end position="176"/>
    </location>
</feature>
<keyword evidence="1" id="KW-0732">Signal</keyword>
<accession>A0A7J7E6Z2</accession>
<evidence type="ECO:0000256" key="2">
    <source>
        <dbReference type="SAM" id="Coils"/>
    </source>
</evidence>
<dbReference type="SUPFAM" id="SSF53822">
    <property type="entry name" value="Periplasmic binding protein-like I"/>
    <property type="match status" value="1"/>
</dbReference>
<sequence>LSGLGKDIPNYNCRIESKCVAVLTGRTGVISAQIGTLLTFYKFPQLHPFLRNVQFTNAAGDSVNLAEERKSDAEYTILNFWNSPEGLGLKITFGLVFTVAVSTVLAKTFIVVVAFKVTAPGRRKVLGPMAPPGGLQSIYKFKADSKFLVNNLSVNLEDLMNQYQILLGKNTAMENEI</sequence>
<reference evidence="4 5" key="1">
    <citation type="journal article" date="2020" name="Mol. Biol. Evol.">
        <title>Interspecific Gene Flow and the Evolution of Specialization in Black and White Rhinoceros.</title>
        <authorList>
            <person name="Moodley Y."/>
            <person name="Westbury M.V."/>
            <person name="Russo I.M."/>
            <person name="Gopalakrishnan S."/>
            <person name="Rakotoarivelo A."/>
            <person name="Olsen R.A."/>
            <person name="Prost S."/>
            <person name="Tunstall T."/>
            <person name="Ryder O.A."/>
            <person name="Dalen L."/>
            <person name="Bruford M.W."/>
        </authorList>
    </citation>
    <scope>NUCLEOTIDE SEQUENCE [LARGE SCALE GENOMIC DNA]</scope>
    <source>
        <strain evidence="4">SBR-YM</strain>
        <tissue evidence="4">Skin</tissue>
    </source>
</reference>
<keyword evidence="5" id="KW-1185">Reference proteome</keyword>
<feature type="transmembrane region" description="Helical" evidence="3">
    <location>
        <begin position="91"/>
        <end position="115"/>
    </location>
</feature>
<evidence type="ECO:0000313" key="5">
    <source>
        <dbReference type="Proteomes" id="UP000551758"/>
    </source>
</evidence>
<evidence type="ECO:0000256" key="1">
    <source>
        <dbReference type="ARBA" id="ARBA00022729"/>
    </source>
</evidence>
<evidence type="ECO:0000313" key="4">
    <source>
        <dbReference type="EMBL" id="KAF5911582.1"/>
    </source>
</evidence>
<dbReference type="PANTHER" id="PTHR24061">
    <property type="entry name" value="CALCIUM-SENSING RECEPTOR-RELATED"/>
    <property type="match status" value="1"/>
</dbReference>
<dbReference type="PANTHER" id="PTHR24061:SF545">
    <property type="entry name" value="VOMERONASAL 2, RECEPTOR 118-RELATED"/>
    <property type="match status" value="1"/>
</dbReference>
<protein>
    <submittedName>
        <fullName evidence="4">Uncharacterized protein</fullName>
    </submittedName>
</protein>
<keyword evidence="3" id="KW-1133">Transmembrane helix</keyword>
<gene>
    <name evidence="4" type="ORF">HPG69_008181</name>
</gene>
<dbReference type="Gene3D" id="3.40.50.2300">
    <property type="match status" value="1"/>
</dbReference>
<dbReference type="Proteomes" id="UP000551758">
    <property type="component" value="Unassembled WGS sequence"/>
</dbReference>
<dbReference type="GO" id="GO:0004930">
    <property type="term" value="F:G protein-coupled receptor activity"/>
    <property type="evidence" value="ECO:0007669"/>
    <property type="project" value="InterPro"/>
</dbReference>
<name>A0A7J7E6Z2_DICBM</name>
<proteinExistence type="predicted"/>